<gene>
    <name evidence="1" type="ORF">DUI87_03866</name>
</gene>
<dbReference type="OrthoDB" id="416454at2759"/>
<sequence length="110" mass="12611">MTLQKTRRSSNIWEHVYRAMTLAAMHLMVSLYMELCIWQNYRITVFLIPDDGIIMGTMEKVICLVEEGKPVDVGYLNSTETFDIVSHSIFLEKLATHGLSSGSLWLKQLT</sequence>
<name>A0A3M0L8E7_HIRRU</name>
<proteinExistence type="predicted"/>
<dbReference type="AlphaFoldDB" id="A0A3M0L8E7"/>
<comment type="caution">
    <text evidence="1">The sequence shown here is derived from an EMBL/GenBank/DDBJ whole genome shotgun (WGS) entry which is preliminary data.</text>
</comment>
<dbReference type="Proteomes" id="UP000269221">
    <property type="component" value="Unassembled WGS sequence"/>
</dbReference>
<organism evidence="1 2">
    <name type="scientific">Hirundo rustica rustica</name>
    <dbReference type="NCBI Taxonomy" id="333673"/>
    <lineage>
        <taxon>Eukaryota</taxon>
        <taxon>Metazoa</taxon>
        <taxon>Chordata</taxon>
        <taxon>Craniata</taxon>
        <taxon>Vertebrata</taxon>
        <taxon>Euteleostomi</taxon>
        <taxon>Archelosauria</taxon>
        <taxon>Archosauria</taxon>
        <taxon>Dinosauria</taxon>
        <taxon>Saurischia</taxon>
        <taxon>Theropoda</taxon>
        <taxon>Coelurosauria</taxon>
        <taxon>Aves</taxon>
        <taxon>Neognathae</taxon>
        <taxon>Neoaves</taxon>
        <taxon>Telluraves</taxon>
        <taxon>Australaves</taxon>
        <taxon>Passeriformes</taxon>
        <taxon>Sylvioidea</taxon>
        <taxon>Hirundinidae</taxon>
        <taxon>Hirundo</taxon>
    </lineage>
</organism>
<accession>A0A3M0L8E7</accession>
<dbReference type="EMBL" id="QRBI01000095">
    <property type="protein sequence ID" value="RMC19260.1"/>
    <property type="molecule type" value="Genomic_DNA"/>
</dbReference>
<keyword evidence="2" id="KW-1185">Reference proteome</keyword>
<evidence type="ECO:0000313" key="2">
    <source>
        <dbReference type="Proteomes" id="UP000269221"/>
    </source>
</evidence>
<reference evidence="1 2" key="1">
    <citation type="submission" date="2018-07" db="EMBL/GenBank/DDBJ databases">
        <title>A high quality draft genome assembly of the barn swallow (H. rustica rustica).</title>
        <authorList>
            <person name="Formenti G."/>
            <person name="Chiara M."/>
            <person name="Poveda L."/>
            <person name="Francoijs K.-J."/>
            <person name="Bonisoli-Alquati A."/>
            <person name="Canova L."/>
            <person name="Gianfranceschi L."/>
            <person name="Horner D.S."/>
            <person name="Saino N."/>
        </authorList>
    </citation>
    <scope>NUCLEOTIDE SEQUENCE [LARGE SCALE GENOMIC DNA]</scope>
    <source>
        <strain evidence="1">Chelidonia</strain>
        <tissue evidence="1">Blood</tissue>
    </source>
</reference>
<evidence type="ECO:0000313" key="1">
    <source>
        <dbReference type="EMBL" id="RMC19260.1"/>
    </source>
</evidence>
<protein>
    <submittedName>
        <fullName evidence="1">Uncharacterized protein</fullName>
    </submittedName>
</protein>